<comment type="caution">
    <text evidence="2">The sequence shown here is derived from an EMBL/GenBank/DDBJ whole genome shotgun (WGS) entry which is preliminary data.</text>
</comment>
<dbReference type="GO" id="GO:0016020">
    <property type="term" value="C:membrane"/>
    <property type="evidence" value="ECO:0007669"/>
    <property type="project" value="TreeGrafter"/>
</dbReference>
<proteinExistence type="predicted"/>
<dbReference type="InterPro" id="IPR002123">
    <property type="entry name" value="Plipid/glycerol_acylTrfase"/>
</dbReference>
<dbReference type="AlphaFoldDB" id="A0A2S9YV62"/>
<feature type="domain" description="Phospholipid/glycerol acyltransferase" evidence="1">
    <location>
        <begin position="66"/>
        <end position="182"/>
    </location>
</feature>
<reference evidence="2 3" key="1">
    <citation type="submission" date="2018-03" db="EMBL/GenBank/DDBJ databases">
        <title>Draft Genome Sequences of the Obligatory Marine Myxobacteria Enhygromyxa salina SWB007.</title>
        <authorList>
            <person name="Poehlein A."/>
            <person name="Moghaddam J.A."/>
            <person name="Harms H."/>
            <person name="Alanjari M."/>
            <person name="Koenig G.M."/>
            <person name="Daniel R."/>
            <person name="Schaeberle T.F."/>
        </authorList>
    </citation>
    <scope>NUCLEOTIDE SEQUENCE [LARGE SCALE GENOMIC DNA]</scope>
    <source>
        <strain evidence="2 3">SWB007</strain>
    </source>
</reference>
<accession>A0A2S9YV62</accession>
<dbReference type="OrthoDB" id="5496738at2"/>
<dbReference type="SUPFAM" id="SSF69593">
    <property type="entry name" value="Glycerol-3-phosphate (1)-acyltransferase"/>
    <property type="match status" value="1"/>
</dbReference>
<evidence type="ECO:0000313" key="2">
    <source>
        <dbReference type="EMBL" id="PRQ08995.1"/>
    </source>
</evidence>
<dbReference type="Proteomes" id="UP000238823">
    <property type="component" value="Unassembled WGS sequence"/>
</dbReference>
<dbReference type="Pfam" id="PF01553">
    <property type="entry name" value="Acyltransferase"/>
    <property type="match status" value="1"/>
</dbReference>
<dbReference type="PANTHER" id="PTHR22753">
    <property type="entry name" value="TRANSMEMBRANE PROTEIN 68"/>
    <property type="match status" value="1"/>
</dbReference>
<organism evidence="2 3">
    <name type="scientific">Enhygromyxa salina</name>
    <dbReference type="NCBI Taxonomy" id="215803"/>
    <lineage>
        <taxon>Bacteria</taxon>
        <taxon>Pseudomonadati</taxon>
        <taxon>Myxococcota</taxon>
        <taxon>Polyangia</taxon>
        <taxon>Nannocystales</taxon>
        <taxon>Nannocystaceae</taxon>
        <taxon>Enhygromyxa</taxon>
    </lineage>
</organism>
<protein>
    <recommendedName>
        <fullName evidence="1">Phospholipid/glycerol acyltransferase domain-containing protein</fullName>
    </recommendedName>
</protein>
<sequence>MVGDFGCGQTTHAGGVTDRAVGCYHEVVSMETRLTTRAWDRAMRMLRAYHSYEVVGLSAFPRSGPVLVASTHSLATYENFLLGSVALDVLGRRPIILADDLLFKLPVVGDAMRDIGVWPGKREAAIEILNSGGLLGLGPGGMREALRPSTRRYTFDWDGRLGFVWIALLTGAPIVLAACPAADDIFDVVDLQLTADFYKRHHFPLPLFRGVGPTLIPRPVKLWHVFEAPIISEIDPSEVTEAHVIEHHAYLCERMHDLMQRAVELSGLTPPQG</sequence>
<evidence type="ECO:0000313" key="3">
    <source>
        <dbReference type="Proteomes" id="UP000238823"/>
    </source>
</evidence>
<dbReference type="PANTHER" id="PTHR22753:SF14">
    <property type="entry name" value="MONOACYLGLYCEROL_DIACYLGLYCEROL O-ACYLTRANSFERASE"/>
    <property type="match status" value="1"/>
</dbReference>
<gene>
    <name evidence="2" type="ORF">ENSA7_12660</name>
</gene>
<dbReference type="SMART" id="SM00563">
    <property type="entry name" value="PlsC"/>
    <property type="match status" value="1"/>
</dbReference>
<evidence type="ECO:0000259" key="1">
    <source>
        <dbReference type="SMART" id="SM00563"/>
    </source>
</evidence>
<name>A0A2S9YV62_9BACT</name>
<dbReference type="EMBL" id="PVNL01000031">
    <property type="protein sequence ID" value="PRQ08995.1"/>
    <property type="molecule type" value="Genomic_DNA"/>
</dbReference>
<dbReference type="GO" id="GO:0016746">
    <property type="term" value="F:acyltransferase activity"/>
    <property type="evidence" value="ECO:0007669"/>
    <property type="project" value="InterPro"/>
</dbReference>